<dbReference type="AlphaFoldDB" id="R0LEZ7"/>
<evidence type="ECO:0000313" key="1">
    <source>
        <dbReference type="EMBL" id="EOB04229.1"/>
    </source>
</evidence>
<keyword evidence="2" id="KW-1185">Reference proteome</keyword>
<dbReference type="EMBL" id="KB742804">
    <property type="protein sequence ID" value="EOB04229.1"/>
    <property type="molecule type" value="Genomic_DNA"/>
</dbReference>
<proteinExistence type="predicted"/>
<dbReference type="Proteomes" id="UP000296049">
    <property type="component" value="Unassembled WGS sequence"/>
</dbReference>
<protein>
    <submittedName>
        <fullName evidence="1">Uncharacterized protein</fullName>
    </submittedName>
</protein>
<gene>
    <name evidence="1" type="ORF">Anapl_14704</name>
</gene>
<accession>R0LEZ7</accession>
<name>R0LEZ7_ANAPL</name>
<sequence>MPGLPEWSELLCSESSRSGMGAGKGLYVCRKAGQPLCSWNVHGHAGFVPAPDAFSISAAATSSQWYRFVQAVARPRKAAASVGMVCGQCQQEEEGAVGESRRSLKTLSLCLHCHGLAALNSRQSELFFHPLDLKNKSSHDFSVWHTADSVNVAQRGPEAVQVHRDLMQTPSAWDQSNPLDRSDGRIGATADCQSASGLLQWEEYDVHVDGLVFLSPGSTPRCLILTAGISGFSETPPGDLGFIPLAKSRISEISGSMIGLRKLSLRFNLKYFIGLHSCNKDAGITEYKRTGGSLDTVSSIYSRSNRNTE</sequence>
<organism evidence="1 2">
    <name type="scientific">Anas platyrhynchos</name>
    <name type="common">Mallard</name>
    <name type="synonym">Anas boschas</name>
    <dbReference type="NCBI Taxonomy" id="8839"/>
    <lineage>
        <taxon>Eukaryota</taxon>
        <taxon>Metazoa</taxon>
        <taxon>Chordata</taxon>
        <taxon>Craniata</taxon>
        <taxon>Vertebrata</taxon>
        <taxon>Euteleostomi</taxon>
        <taxon>Archelosauria</taxon>
        <taxon>Archosauria</taxon>
        <taxon>Dinosauria</taxon>
        <taxon>Saurischia</taxon>
        <taxon>Theropoda</taxon>
        <taxon>Coelurosauria</taxon>
        <taxon>Aves</taxon>
        <taxon>Neognathae</taxon>
        <taxon>Galloanserae</taxon>
        <taxon>Anseriformes</taxon>
        <taxon>Anatidae</taxon>
        <taxon>Anatinae</taxon>
        <taxon>Anas</taxon>
    </lineage>
</organism>
<reference evidence="2" key="1">
    <citation type="journal article" date="2013" name="Nat. Genet.">
        <title>The duck genome and transcriptome provide insight into an avian influenza virus reservoir species.</title>
        <authorList>
            <person name="Huang Y."/>
            <person name="Li Y."/>
            <person name="Burt D.W."/>
            <person name="Chen H."/>
            <person name="Zhang Y."/>
            <person name="Qian W."/>
            <person name="Kim H."/>
            <person name="Gan S."/>
            <person name="Zhao Y."/>
            <person name="Li J."/>
            <person name="Yi K."/>
            <person name="Feng H."/>
            <person name="Zhu P."/>
            <person name="Li B."/>
            <person name="Liu Q."/>
            <person name="Fairley S."/>
            <person name="Magor K.E."/>
            <person name="Du Z."/>
            <person name="Hu X."/>
            <person name="Goodman L."/>
            <person name="Tafer H."/>
            <person name="Vignal A."/>
            <person name="Lee T."/>
            <person name="Kim K.W."/>
            <person name="Sheng Z."/>
            <person name="An Y."/>
            <person name="Searle S."/>
            <person name="Herrero J."/>
            <person name="Groenen M.A."/>
            <person name="Crooijmans R.P."/>
            <person name="Faraut T."/>
            <person name="Cai Q."/>
            <person name="Webster R.G."/>
            <person name="Aldridge J.R."/>
            <person name="Warren W.C."/>
            <person name="Bartschat S."/>
            <person name="Kehr S."/>
            <person name="Marz M."/>
            <person name="Stadler P.F."/>
            <person name="Smith J."/>
            <person name="Kraus R.H."/>
            <person name="Zhao Y."/>
            <person name="Ren L."/>
            <person name="Fei J."/>
            <person name="Morisson M."/>
            <person name="Kaiser P."/>
            <person name="Griffin D.K."/>
            <person name="Rao M."/>
            <person name="Pitel F."/>
            <person name="Wang J."/>
            <person name="Li N."/>
        </authorList>
    </citation>
    <scope>NUCLEOTIDE SEQUENCE [LARGE SCALE GENOMIC DNA]</scope>
</reference>
<evidence type="ECO:0000313" key="2">
    <source>
        <dbReference type="Proteomes" id="UP000296049"/>
    </source>
</evidence>